<comment type="caution">
    <text evidence="1">The sequence shown here is derived from an EMBL/GenBank/DDBJ whole genome shotgun (WGS) entry which is preliminary data.</text>
</comment>
<proteinExistence type="predicted"/>
<keyword evidence="2" id="KW-1185">Reference proteome</keyword>
<evidence type="ECO:0000313" key="2">
    <source>
        <dbReference type="Proteomes" id="UP001234297"/>
    </source>
</evidence>
<accession>A0ACC2LMN2</accession>
<evidence type="ECO:0000313" key="1">
    <source>
        <dbReference type="EMBL" id="KAJ8634296.1"/>
    </source>
</evidence>
<protein>
    <submittedName>
        <fullName evidence="1">Uncharacterized protein</fullName>
    </submittedName>
</protein>
<reference evidence="1 2" key="1">
    <citation type="journal article" date="2022" name="Hortic Res">
        <title>A haplotype resolved chromosomal level avocado genome allows analysis of novel avocado genes.</title>
        <authorList>
            <person name="Nath O."/>
            <person name="Fletcher S.J."/>
            <person name="Hayward A."/>
            <person name="Shaw L.M."/>
            <person name="Masouleh A.K."/>
            <person name="Furtado A."/>
            <person name="Henry R.J."/>
            <person name="Mitter N."/>
        </authorList>
    </citation>
    <scope>NUCLEOTIDE SEQUENCE [LARGE SCALE GENOMIC DNA]</scope>
    <source>
        <strain evidence="2">cv. Hass</strain>
    </source>
</reference>
<organism evidence="1 2">
    <name type="scientific">Persea americana</name>
    <name type="common">Avocado</name>
    <dbReference type="NCBI Taxonomy" id="3435"/>
    <lineage>
        <taxon>Eukaryota</taxon>
        <taxon>Viridiplantae</taxon>
        <taxon>Streptophyta</taxon>
        <taxon>Embryophyta</taxon>
        <taxon>Tracheophyta</taxon>
        <taxon>Spermatophyta</taxon>
        <taxon>Magnoliopsida</taxon>
        <taxon>Magnoliidae</taxon>
        <taxon>Laurales</taxon>
        <taxon>Lauraceae</taxon>
        <taxon>Persea</taxon>
    </lineage>
</organism>
<sequence>MRNSYAFASIPIYPQAVVSKTKLAIFEWSAAKLYISSDSVAGLIHNKWFPPTKGFYKLNFDGAMNPGTMTTGIGGIIRNHNGELIVAYTSSIKAMTPLEAEIQALYQGIIQCKVNHARRVIIEGDCLVLIENVQN</sequence>
<dbReference type="Proteomes" id="UP001234297">
    <property type="component" value="Chromosome 8"/>
</dbReference>
<dbReference type="EMBL" id="CM056816">
    <property type="protein sequence ID" value="KAJ8634296.1"/>
    <property type="molecule type" value="Genomic_DNA"/>
</dbReference>
<gene>
    <name evidence="1" type="ORF">MRB53_027632</name>
</gene>
<name>A0ACC2LMN2_PERAE</name>